<dbReference type="EC" id="4.1.1.48" evidence="9"/>
<comment type="catalytic activity">
    <reaction evidence="2">
        <text>1-(2-carboxyphenylamino)-1-deoxy-D-ribulose 5-phosphate + H(+) = (1S,2R)-1-C-(indol-3-yl)glycerol 3-phosphate + CO2 + H2O</text>
        <dbReference type="Rhea" id="RHEA:23476"/>
        <dbReference type="ChEBI" id="CHEBI:15377"/>
        <dbReference type="ChEBI" id="CHEBI:15378"/>
        <dbReference type="ChEBI" id="CHEBI:16526"/>
        <dbReference type="ChEBI" id="CHEBI:58613"/>
        <dbReference type="ChEBI" id="CHEBI:58866"/>
        <dbReference type="EC" id="4.1.1.48"/>
    </reaction>
</comment>
<comment type="catalytic activity">
    <reaction evidence="1">
        <text>N-(5-phospho-beta-D-ribosyl)anthranilate = 1-(2-carboxyphenylamino)-1-deoxy-D-ribulose 5-phosphate</text>
        <dbReference type="Rhea" id="RHEA:21540"/>
        <dbReference type="ChEBI" id="CHEBI:18277"/>
        <dbReference type="ChEBI" id="CHEBI:58613"/>
        <dbReference type="EC" id="5.3.1.24"/>
    </reaction>
</comment>
<dbReference type="InterPro" id="IPR013785">
    <property type="entry name" value="Aldolase_TIM"/>
</dbReference>
<evidence type="ECO:0000256" key="14">
    <source>
        <dbReference type="ARBA" id="ARBA00022962"/>
    </source>
</evidence>
<dbReference type="CDD" id="cd00331">
    <property type="entry name" value="IGPS"/>
    <property type="match status" value="1"/>
</dbReference>
<evidence type="ECO:0000256" key="7">
    <source>
        <dbReference type="ARBA" id="ARBA00011743"/>
    </source>
</evidence>
<evidence type="ECO:0000256" key="17">
    <source>
        <dbReference type="ARBA" id="ARBA00023239"/>
    </source>
</evidence>
<dbReference type="EC" id="5.3.1.24" evidence="10"/>
<dbReference type="Pfam" id="PF00218">
    <property type="entry name" value="IGPS"/>
    <property type="match status" value="1"/>
</dbReference>
<dbReference type="PANTHER" id="PTHR43418">
    <property type="entry name" value="MULTIFUNCTIONAL TRYPTOPHAN BIOSYNTHESIS PROTEIN-RELATED"/>
    <property type="match status" value="1"/>
</dbReference>
<dbReference type="GO" id="GO:0000162">
    <property type="term" value="P:L-tryptophan biosynthetic process"/>
    <property type="evidence" value="ECO:0007669"/>
    <property type="project" value="UniProtKB-UniPathway"/>
</dbReference>
<dbReference type="InterPro" id="IPR029062">
    <property type="entry name" value="Class_I_gatase-like"/>
</dbReference>
<comment type="function">
    <text evidence="3">Trifunctional enzyme bearing the Gln amidotransferase (GATase) domain of anthranilate synthase, indole-glycerolphosphate synthase, and phosphoribosylanthranilate isomerase activities.</text>
</comment>
<dbReference type="EC" id="4.1.3.27" evidence="8"/>
<evidence type="ECO:0000256" key="10">
    <source>
        <dbReference type="ARBA" id="ARBA00012572"/>
    </source>
</evidence>
<gene>
    <name evidence="23" type="ORF">CANCADRAFT_106605</name>
</gene>
<evidence type="ECO:0000256" key="8">
    <source>
        <dbReference type="ARBA" id="ARBA00012266"/>
    </source>
</evidence>
<dbReference type="CDD" id="cd00405">
    <property type="entry name" value="PRAI"/>
    <property type="match status" value="1"/>
</dbReference>
<organism evidence="23 24">
    <name type="scientific">Tortispora caseinolytica NRRL Y-17796</name>
    <dbReference type="NCBI Taxonomy" id="767744"/>
    <lineage>
        <taxon>Eukaryota</taxon>
        <taxon>Fungi</taxon>
        <taxon>Dikarya</taxon>
        <taxon>Ascomycota</taxon>
        <taxon>Saccharomycotina</taxon>
        <taxon>Trigonopsidomycetes</taxon>
        <taxon>Trigonopsidales</taxon>
        <taxon>Trigonopsidaceae</taxon>
        <taxon>Tortispora</taxon>
    </lineage>
</organism>
<evidence type="ECO:0000259" key="22">
    <source>
        <dbReference type="Pfam" id="PF00697"/>
    </source>
</evidence>
<dbReference type="AlphaFoldDB" id="A0A1E4TFJ6"/>
<sequence length="716" mass="77853">MRHSPPNVVLIDNYDSFTWNVYQYLVHEGADVTVFRNDKVTVAEIEALEPTHLVISPGPGHPLTDSGVSLDALRAFAGKIPIFGVCLGEQCIFLHFGGDVKFAGEIVHGKTSPIIHDGKHIFAGIPQRIAATRYHSLAATGDTVPDVLEVTARTESGVIMGIRHKELTIEGVQFHPESILTEEGHMMFRNFLNLSAGTWAACSSSIPVLPTGSESILDKIFLRTRQDVEARQQLPGHRLQDYQNMLDFGLAAPVIDFYTRLQSKLPSASVSLLAEIKRASPSKGPIDPNANSALQARTYALAGASAISILTEPHWFKGSLEDMRAARAAVSAIPDRPAILRKDFILSRYQILEARAYGADSVLLIVKMLSLAELQDLYAYAKSLQMEPLVEVSSAEEMQVALQIGSKVIGVNNRDLHSFKVDMNTTSALSSMVPDGVILCALSGISDRESVARYEADGVKGILVGESLMRSSSVNTFIAELLGVDALQKPKQSVPLVKICGVRTAKDAKLAVEAGADLIGVIMVPNSKRTVSINDAADIVNVVKSFKQEKEFISCSQYPKDWFSFNIDEIRRKASSRPLVVGVFRNQSLSEVCEIIEKCGFDMIQFHGSEPVDYARFCSVPAIHRFTPGDSQSTIPGYHNVILYDSEAGGTGTKTDITCIPLDTPFALAGGLTPENVKDYLHLNPAIVDVSSGVEGADGYKDPTKLQQFVANVRTI</sequence>
<dbReference type="InterPro" id="IPR017926">
    <property type="entry name" value="GATASE"/>
</dbReference>
<dbReference type="EMBL" id="KV453842">
    <property type="protein sequence ID" value="ODV90448.1"/>
    <property type="molecule type" value="Genomic_DNA"/>
</dbReference>
<evidence type="ECO:0000256" key="12">
    <source>
        <dbReference type="ARBA" id="ARBA00022605"/>
    </source>
</evidence>
<dbReference type="PRINTS" id="PR00099">
    <property type="entry name" value="CPSGATASE"/>
</dbReference>
<dbReference type="PANTHER" id="PTHR43418:SF4">
    <property type="entry name" value="MULTIFUNCTIONAL TRYPTOPHAN BIOSYNTHESIS PROTEIN"/>
    <property type="match status" value="1"/>
</dbReference>
<evidence type="ECO:0000256" key="16">
    <source>
        <dbReference type="ARBA" id="ARBA00023235"/>
    </source>
</evidence>
<feature type="domain" description="Indole-3-glycerol phosphate synthase" evidence="21">
    <location>
        <begin position="217"/>
        <end position="481"/>
    </location>
</feature>
<comment type="catalytic activity">
    <reaction evidence="19">
        <text>chorismate + L-glutamine = anthranilate + pyruvate + L-glutamate + H(+)</text>
        <dbReference type="Rhea" id="RHEA:21732"/>
        <dbReference type="ChEBI" id="CHEBI:15361"/>
        <dbReference type="ChEBI" id="CHEBI:15378"/>
        <dbReference type="ChEBI" id="CHEBI:16567"/>
        <dbReference type="ChEBI" id="CHEBI:29748"/>
        <dbReference type="ChEBI" id="CHEBI:29985"/>
        <dbReference type="ChEBI" id="CHEBI:58359"/>
        <dbReference type="EC" id="4.1.3.27"/>
    </reaction>
</comment>
<dbReference type="InterPro" id="IPR006221">
    <property type="entry name" value="TrpG/PapA_dom"/>
</dbReference>
<dbReference type="PRINTS" id="PR00096">
    <property type="entry name" value="GATASE"/>
</dbReference>
<evidence type="ECO:0000259" key="21">
    <source>
        <dbReference type="Pfam" id="PF00218"/>
    </source>
</evidence>
<dbReference type="Proteomes" id="UP000095023">
    <property type="component" value="Unassembled WGS sequence"/>
</dbReference>
<dbReference type="OrthoDB" id="524799at2759"/>
<protein>
    <recommendedName>
        <fullName evidence="11">Multifunctional tryptophan biosynthesis protein</fullName>
        <ecNumber evidence="9">4.1.1.48</ecNumber>
        <ecNumber evidence="8">4.1.3.27</ecNumber>
        <ecNumber evidence="10">5.3.1.24</ecNumber>
    </recommendedName>
</protein>
<feature type="domain" description="N-(5'phosphoribosyl) anthranilate isomerase (PRAI)" evidence="22">
    <location>
        <begin position="534"/>
        <end position="711"/>
    </location>
</feature>
<comment type="subunit">
    <text evidence="7">Tetramer of two components I and two components II.</text>
</comment>
<evidence type="ECO:0000313" key="23">
    <source>
        <dbReference type="EMBL" id="ODV90448.1"/>
    </source>
</evidence>
<dbReference type="Pfam" id="PF00117">
    <property type="entry name" value="GATase"/>
    <property type="match status" value="1"/>
</dbReference>
<dbReference type="GO" id="GO:0005829">
    <property type="term" value="C:cytosol"/>
    <property type="evidence" value="ECO:0007669"/>
    <property type="project" value="TreeGrafter"/>
</dbReference>
<dbReference type="PROSITE" id="PS00614">
    <property type="entry name" value="IGPS"/>
    <property type="match status" value="1"/>
</dbReference>
<evidence type="ECO:0000256" key="15">
    <source>
        <dbReference type="ARBA" id="ARBA00023141"/>
    </source>
</evidence>
<dbReference type="GO" id="GO:0004049">
    <property type="term" value="F:anthranilate synthase activity"/>
    <property type="evidence" value="ECO:0007669"/>
    <property type="project" value="UniProtKB-EC"/>
</dbReference>
<dbReference type="InterPro" id="IPR001468">
    <property type="entry name" value="Indole-3-GlycerolPSynthase_CS"/>
</dbReference>
<dbReference type="InterPro" id="IPR050472">
    <property type="entry name" value="Anth_synth/Amidotransfase"/>
</dbReference>
<dbReference type="PROSITE" id="PS51273">
    <property type="entry name" value="GATASE_TYPE_1"/>
    <property type="match status" value="1"/>
</dbReference>
<accession>A0A1E4TFJ6</accession>
<dbReference type="Pfam" id="PF00697">
    <property type="entry name" value="PRAI"/>
    <property type="match status" value="1"/>
</dbReference>
<keyword evidence="16" id="KW-0413">Isomerase</keyword>
<dbReference type="InterPro" id="IPR011060">
    <property type="entry name" value="RibuloseP-bd_barrel"/>
</dbReference>
<dbReference type="InterPro" id="IPR013798">
    <property type="entry name" value="Indole-3-glycerol_P_synth_dom"/>
</dbReference>
<evidence type="ECO:0000256" key="2">
    <source>
        <dbReference type="ARBA" id="ARBA00001633"/>
    </source>
</evidence>
<keyword evidence="24" id="KW-1185">Reference proteome</keyword>
<evidence type="ECO:0000256" key="9">
    <source>
        <dbReference type="ARBA" id="ARBA00012362"/>
    </source>
</evidence>
<comment type="pathway">
    <text evidence="6">Amino-acid biosynthesis; L-tryptophan biosynthesis; L-tryptophan from chorismate: step 1/5.</text>
</comment>
<evidence type="ECO:0000256" key="5">
    <source>
        <dbReference type="ARBA" id="ARBA00004696"/>
    </source>
</evidence>
<dbReference type="PRINTS" id="PR00097">
    <property type="entry name" value="ANTSNTHASEII"/>
</dbReference>
<dbReference type="CDD" id="cd01743">
    <property type="entry name" value="GATase1_Anthranilate_Synthase"/>
    <property type="match status" value="1"/>
</dbReference>
<feature type="domain" description="Glutamine amidotransferase" evidence="20">
    <location>
        <begin position="9"/>
        <end position="192"/>
    </location>
</feature>
<keyword evidence="18" id="KW-0511">Multifunctional enzyme</keyword>
<dbReference type="Gene3D" id="3.20.20.70">
    <property type="entry name" value="Aldolase class I"/>
    <property type="match status" value="2"/>
</dbReference>
<dbReference type="GO" id="GO:0004640">
    <property type="term" value="F:phosphoribosylanthranilate isomerase activity"/>
    <property type="evidence" value="ECO:0007669"/>
    <property type="project" value="UniProtKB-EC"/>
</dbReference>
<keyword evidence="13" id="KW-0822">Tryptophan biosynthesis</keyword>
<evidence type="ECO:0000256" key="6">
    <source>
        <dbReference type="ARBA" id="ARBA00004873"/>
    </source>
</evidence>
<dbReference type="GO" id="GO:0004425">
    <property type="term" value="F:indole-3-glycerol-phosphate synthase activity"/>
    <property type="evidence" value="ECO:0007669"/>
    <property type="project" value="UniProtKB-EC"/>
</dbReference>
<evidence type="ECO:0000256" key="1">
    <source>
        <dbReference type="ARBA" id="ARBA00001164"/>
    </source>
</evidence>
<dbReference type="InterPro" id="IPR001240">
    <property type="entry name" value="PRAI_dom"/>
</dbReference>
<keyword evidence="17" id="KW-0456">Lyase</keyword>
<dbReference type="SUPFAM" id="SSF51366">
    <property type="entry name" value="Ribulose-phoshate binding barrel"/>
    <property type="match status" value="2"/>
</dbReference>
<comment type="pathway">
    <text evidence="4">Amino-acid biosynthesis; L-tryptophan biosynthesis; L-tryptophan from chorismate: step 3/5.</text>
</comment>
<evidence type="ECO:0000313" key="24">
    <source>
        <dbReference type="Proteomes" id="UP000095023"/>
    </source>
</evidence>
<keyword evidence="14" id="KW-0315">Glutamine amidotransferase</keyword>
<evidence type="ECO:0000256" key="19">
    <source>
        <dbReference type="ARBA" id="ARBA00047683"/>
    </source>
</evidence>
<name>A0A1E4TFJ6_9ASCO</name>
<dbReference type="UniPathway" id="UPA00035">
    <property type="reaction ID" value="UER00040"/>
</dbReference>
<evidence type="ECO:0000256" key="13">
    <source>
        <dbReference type="ARBA" id="ARBA00022822"/>
    </source>
</evidence>
<evidence type="ECO:0000256" key="18">
    <source>
        <dbReference type="ARBA" id="ARBA00023268"/>
    </source>
</evidence>
<comment type="pathway">
    <text evidence="5">Amino-acid biosynthesis; L-tryptophan biosynthesis; L-tryptophan from chorismate: step 4/5.</text>
</comment>
<dbReference type="FunFam" id="3.20.20.70:FF:000136">
    <property type="entry name" value="Multifunctional tryptophan biosynthesis protein"/>
    <property type="match status" value="1"/>
</dbReference>
<evidence type="ECO:0000259" key="20">
    <source>
        <dbReference type="Pfam" id="PF00117"/>
    </source>
</evidence>
<dbReference type="FunFam" id="3.40.50.880:FF:000031">
    <property type="entry name" value="Multifunctional tryptophan biosynthesis protein"/>
    <property type="match status" value="1"/>
</dbReference>
<keyword evidence="12" id="KW-0028">Amino-acid biosynthesis</keyword>
<evidence type="ECO:0000256" key="4">
    <source>
        <dbReference type="ARBA" id="ARBA00004664"/>
    </source>
</evidence>
<dbReference type="NCBIfam" id="TIGR00566">
    <property type="entry name" value="trpG_papA"/>
    <property type="match status" value="1"/>
</dbReference>
<evidence type="ECO:0000256" key="11">
    <source>
        <dbReference type="ARBA" id="ARBA00018819"/>
    </source>
</evidence>
<dbReference type="HAMAP" id="MF_00135">
    <property type="entry name" value="PRAI"/>
    <property type="match status" value="1"/>
</dbReference>
<dbReference type="Gene3D" id="3.40.50.880">
    <property type="match status" value="1"/>
</dbReference>
<evidence type="ECO:0000256" key="3">
    <source>
        <dbReference type="ARBA" id="ARBA00003272"/>
    </source>
</evidence>
<dbReference type="SUPFAM" id="SSF52317">
    <property type="entry name" value="Class I glutamine amidotransferase-like"/>
    <property type="match status" value="1"/>
</dbReference>
<keyword evidence="15" id="KW-0057">Aromatic amino acid biosynthesis</keyword>
<proteinExistence type="inferred from homology"/>
<reference evidence="24" key="1">
    <citation type="submission" date="2016-02" db="EMBL/GenBank/DDBJ databases">
        <title>Comparative genomics of biotechnologically important yeasts.</title>
        <authorList>
            <consortium name="DOE Joint Genome Institute"/>
            <person name="Riley R."/>
            <person name="Haridas S."/>
            <person name="Wolfe K.H."/>
            <person name="Lopes M.R."/>
            <person name="Hittinger C.T."/>
            <person name="Goker M."/>
            <person name="Salamov A."/>
            <person name="Wisecaver J."/>
            <person name="Long T.M."/>
            <person name="Aerts A.L."/>
            <person name="Barry K."/>
            <person name="Choi C."/>
            <person name="Clum A."/>
            <person name="Coughlan A.Y."/>
            <person name="Deshpande S."/>
            <person name="Douglass A.P."/>
            <person name="Hanson S.J."/>
            <person name="Klenk H.-P."/>
            <person name="Labutti K."/>
            <person name="Lapidus A."/>
            <person name="Lindquist E."/>
            <person name="Lipzen A."/>
            <person name="Meier-Kolthoff J.P."/>
            <person name="Ohm R.A."/>
            <person name="Otillar R.P."/>
            <person name="Pangilinan J."/>
            <person name="Peng Y."/>
            <person name="Rokas A."/>
            <person name="Rosa C.A."/>
            <person name="Scheuner C."/>
            <person name="Sibirny A.A."/>
            <person name="Slot J.C."/>
            <person name="Stielow J.B."/>
            <person name="Sun H."/>
            <person name="Kurtzman C.P."/>
            <person name="Blackwell M."/>
            <person name="Jeffries T.W."/>
            <person name="Grigoriev I.V."/>
        </authorList>
    </citation>
    <scope>NUCLEOTIDE SEQUENCE [LARGE SCALE GENOMIC DNA]</scope>
    <source>
        <strain evidence="24">NRRL Y-17796</strain>
    </source>
</reference>